<dbReference type="OMA" id="PICSGVN"/>
<evidence type="ECO:0000256" key="7">
    <source>
        <dbReference type="ARBA" id="ARBA00022801"/>
    </source>
</evidence>
<dbReference type="PANTHER" id="PTHR11802:SF281">
    <property type="entry name" value="CARBOXYPEPTIDASE"/>
    <property type="match status" value="1"/>
</dbReference>
<dbReference type="RefSeq" id="XP_021744587.1">
    <property type="nucleotide sequence ID" value="XM_021888895.1"/>
</dbReference>
<keyword evidence="5 11" id="KW-0645">Protease</keyword>
<dbReference type="InterPro" id="IPR018202">
    <property type="entry name" value="Ser_caboxypep_ser_AS"/>
</dbReference>
<protein>
    <recommendedName>
        <fullName evidence="11">Carboxypeptidase</fullName>
        <ecNumber evidence="11">3.4.16.-</ecNumber>
    </recommendedName>
</protein>
<keyword evidence="9" id="KW-0325">Glycoprotein</keyword>
<dbReference type="AlphaFoldDB" id="A0A803MJ46"/>
<dbReference type="GO" id="GO:0005576">
    <property type="term" value="C:extracellular region"/>
    <property type="evidence" value="ECO:0007669"/>
    <property type="project" value="UniProtKB-SubCell"/>
</dbReference>
<proteinExistence type="inferred from homology"/>
<comment type="function">
    <text evidence="10">Probable carboxypeptidase.</text>
</comment>
<dbReference type="PANTHER" id="PTHR11802">
    <property type="entry name" value="SERINE PROTEASE FAMILY S10 SERINE CARBOXYPEPTIDASE"/>
    <property type="match status" value="1"/>
</dbReference>
<dbReference type="EC" id="3.4.16.-" evidence="11"/>
<dbReference type="EnsemblPlants" id="AUR62030292-RA">
    <property type="protein sequence ID" value="AUR62030292-RA:cds"/>
    <property type="gene ID" value="AUR62030292"/>
</dbReference>
<reference evidence="12" key="2">
    <citation type="submission" date="2021-03" db="UniProtKB">
        <authorList>
            <consortium name="EnsemblPlants"/>
        </authorList>
    </citation>
    <scope>IDENTIFICATION</scope>
</reference>
<dbReference type="FunFam" id="3.40.50.1820:FF:000453">
    <property type="entry name" value="Carboxypeptidase"/>
    <property type="match status" value="1"/>
</dbReference>
<dbReference type="GO" id="GO:0004185">
    <property type="term" value="F:serine-type carboxypeptidase activity"/>
    <property type="evidence" value="ECO:0007669"/>
    <property type="project" value="UniProtKB-UniRule"/>
</dbReference>
<organism evidence="12 13">
    <name type="scientific">Chenopodium quinoa</name>
    <name type="common">Quinoa</name>
    <dbReference type="NCBI Taxonomy" id="63459"/>
    <lineage>
        <taxon>Eukaryota</taxon>
        <taxon>Viridiplantae</taxon>
        <taxon>Streptophyta</taxon>
        <taxon>Embryophyta</taxon>
        <taxon>Tracheophyta</taxon>
        <taxon>Spermatophyta</taxon>
        <taxon>Magnoliopsida</taxon>
        <taxon>eudicotyledons</taxon>
        <taxon>Gunneridae</taxon>
        <taxon>Pentapetalae</taxon>
        <taxon>Caryophyllales</taxon>
        <taxon>Chenopodiaceae</taxon>
        <taxon>Chenopodioideae</taxon>
        <taxon>Atripliceae</taxon>
        <taxon>Chenopodium</taxon>
    </lineage>
</organism>
<dbReference type="Gene3D" id="3.40.50.1820">
    <property type="entry name" value="alpha/beta hydrolase"/>
    <property type="match status" value="1"/>
</dbReference>
<keyword evidence="6" id="KW-0732">Signal</keyword>
<evidence type="ECO:0000256" key="2">
    <source>
        <dbReference type="ARBA" id="ARBA00009431"/>
    </source>
</evidence>
<sequence length="479" mass="53409">MSILLVFFFISFFLKCSKMSSFTKLITFVTLLLCNFALQVTPLSSQDDKITSLPGQPPVNFQQFSGYITVNEVEKRNLFYYLVQAETNPSSKPLVLWLNGGPGCSSIGAGAFSEHGPFRPSGNGLIKNEFSWNKEANMLYLESPAGVGFSYSANKSFYNGVNDEMTARDNLVFLQKFLAKYPEYKNRDLFLTGESYGGHYVPQLANLILKSSLKSNLKGVAIGNPLVEFNTDFNSRTEYIWSHGLISDATYELSEKICNYSQIRRQAQKGFLSAPCKLVISQINSEIGKFIDSYDVTLDVCLHSVSQQAHVLRQMMDEEKIDVCLDDETTQYLNRKDVQKAMHANLIGVTQWATCSNVLNYDMDDLEVPTLPLLGTFTKSGVRVLVYSGDQDSVIPFIGTRTLVNGLAKELGLNTTVPYRTWLANRQVGGWTQVYGDILAYATVRGAAHEVPFSQPARSLVLFRSFLDGKPLPDVSLAQ</sequence>
<dbReference type="GO" id="GO:0006508">
    <property type="term" value="P:proteolysis"/>
    <property type="evidence" value="ECO:0007669"/>
    <property type="project" value="UniProtKB-KW"/>
</dbReference>
<dbReference type="Gene3D" id="3.40.50.11320">
    <property type="match status" value="1"/>
</dbReference>
<evidence type="ECO:0000256" key="8">
    <source>
        <dbReference type="ARBA" id="ARBA00023157"/>
    </source>
</evidence>
<evidence type="ECO:0000256" key="6">
    <source>
        <dbReference type="ARBA" id="ARBA00022729"/>
    </source>
</evidence>
<evidence type="ECO:0000256" key="3">
    <source>
        <dbReference type="ARBA" id="ARBA00022525"/>
    </source>
</evidence>
<dbReference type="InterPro" id="IPR029058">
    <property type="entry name" value="AB_hydrolase_fold"/>
</dbReference>
<dbReference type="SUPFAM" id="SSF53474">
    <property type="entry name" value="alpha/beta-Hydrolases"/>
    <property type="match status" value="1"/>
</dbReference>
<dbReference type="GeneID" id="110710568"/>
<dbReference type="Proteomes" id="UP000596660">
    <property type="component" value="Unplaced"/>
</dbReference>
<comment type="subcellular location">
    <subcellularLocation>
        <location evidence="1">Secreted</location>
    </subcellularLocation>
</comment>
<keyword evidence="7 11" id="KW-0378">Hydrolase</keyword>
<dbReference type="KEGG" id="cqi:110710568"/>
<accession>A0A803MJ46</accession>
<name>A0A803MJ46_CHEQI</name>
<evidence type="ECO:0000256" key="9">
    <source>
        <dbReference type="ARBA" id="ARBA00023180"/>
    </source>
</evidence>
<dbReference type="PRINTS" id="PR00724">
    <property type="entry name" value="CRBOXYPTASEC"/>
</dbReference>
<evidence type="ECO:0000256" key="11">
    <source>
        <dbReference type="RuleBase" id="RU361156"/>
    </source>
</evidence>
<evidence type="ECO:0000313" key="13">
    <source>
        <dbReference type="Proteomes" id="UP000596660"/>
    </source>
</evidence>
<keyword evidence="3" id="KW-0964">Secreted</keyword>
<dbReference type="Gene3D" id="6.10.250.940">
    <property type="match status" value="1"/>
</dbReference>
<keyword evidence="8" id="KW-1015">Disulfide bond</keyword>
<dbReference type="FunFam" id="3.40.50.11320:FF:000004">
    <property type="entry name" value="Carboxypeptidase"/>
    <property type="match status" value="1"/>
</dbReference>
<dbReference type="Gramene" id="AUR62030292-RA">
    <property type="protein sequence ID" value="AUR62030292-RA:cds"/>
    <property type="gene ID" value="AUR62030292"/>
</dbReference>
<evidence type="ECO:0000256" key="4">
    <source>
        <dbReference type="ARBA" id="ARBA00022645"/>
    </source>
</evidence>
<evidence type="ECO:0000256" key="10">
    <source>
        <dbReference type="ARBA" id="ARBA00037399"/>
    </source>
</evidence>
<dbReference type="GO" id="GO:0005773">
    <property type="term" value="C:vacuole"/>
    <property type="evidence" value="ECO:0007669"/>
    <property type="project" value="TreeGrafter"/>
</dbReference>
<evidence type="ECO:0000313" key="12">
    <source>
        <dbReference type="EnsemblPlants" id="AUR62030292-RA:cds"/>
    </source>
</evidence>
<dbReference type="PROSITE" id="PS00131">
    <property type="entry name" value="CARBOXYPEPT_SER_SER"/>
    <property type="match status" value="1"/>
</dbReference>
<keyword evidence="4 11" id="KW-0121">Carboxypeptidase</keyword>
<dbReference type="Pfam" id="PF00450">
    <property type="entry name" value="Peptidase_S10"/>
    <property type="match status" value="1"/>
</dbReference>
<dbReference type="SMR" id="A0A803MJ46"/>
<gene>
    <name evidence="12" type="primary">LOC110710568</name>
</gene>
<dbReference type="OrthoDB" id="443318at2759"/>
<evidence type="ECO:0000256" key="5">
    <source>
        <dbReference type="ARBA" id="ARBA00022670"/>
    </source>
</evidence>
<evidence type="ECO:0000256" key="1">
    <source>
        <dbReference type="ARBA" id="ARBA00004613"/>
    </source>
</evidence>
<keyword evidence="13" id="KW-1185">Reference proteome</keyword>
<reference evidence="12" key="1">
    <citation type="journal article" date="2017" name="Nature">
        <title>The genome of Chenopodium quinoa.</title>
        <authorList>
            <person name="Jarvis D.E."/>
            <person name="Ho Y.S."/>
            <person name="Lightfoot D.J."/>
            <person name="Schmoeckel S.M."/>
            <person name="Li B."/>
            <person name="Borm T.J.A."/>
            <person name="Ohyanagi H."/>
            <person name="Mineta K."/>
            <person name="Michell C.T."/>
            <person name="Saber N."/>
            <person name="Kharbatia N.M."/>
            <person name="Rupper R.R."/>
            <person name="Sharp A.R."/>
            <person name="Dally N."/>
            <person name="Boughton B.A."/>
            <person name="Woo Y.H."/>
            <person name="Gao G."/>
            <person name="Schijlen E.G.W.M."/>
            <person name="Guo X."/>
            <person name="Momin A.A."/>
            <person name="Negrao S."/>
            <person name="Al-Babili S."/>
            <person name="Gehring C."/>
            <person name="Roessner U."/>
            <person name="Jung C."/>
            <person name="Murphy K."/>
            <person name="Arold S.T."/>
            <person name="Gojobori T."/>
            <person name="van der Linden C.G."/>
            <person name="van Loo E.N."/>
            <person name="Jellen E.N."/>
            <person name="Maughan P.J."/>
            <person name="Tester M."/>
        </authorList>
    </citation>
    <scope>NUCLEOTIDE SEQUENCE [LARGE SCALE GENOMIC DNA]</scope>
    <source>
        <strain evidence="12">cv. PI 614886</strain>
    </source>
</reference>
<dbReference type="InterPro" id="IPR001563">
    <property type="entry name" value="Peptidase_S10"/>
</dbReference>
<comment type="similarity">
    <text evidence="2 11">Belongs to the peptidase S10 family.</text>
</comment>